<accession>A0AAV4D6W5</accession>
<evidence type="ECO:0000313" key="3">
    <source>
        <dbReference type="Proteomes" id="UP000735302"/>
    </source>
</evidence>
<dbReference type="AlphaFoldDB" id="A0AAV4D6W5"/>
<comment type="caution">
    <text evidence="2">The sequence shown here is derived from an EMBL/GenBank/DDBJ whole genome shotgun (WGS) entry which is preliminary data.</text>
</comment>
<dbReference type="Proteomes" id="UP000735302">
    <property type="component" value="Unassembled WGS sequence"/>
</dbReference>
<gene>
    <name evidence="2" type="ORF">PoB_006619600</name>
</gene>
<name>A0AAV4D6W5_9GAST</name>
<evidence type="ECO:0000313" key="2">
    <source>
        <dbReference type="EMBL" id="GFO39691.1"/>
    </source>
</evidence>
<feature type="signal peptide" evidence="1">
    <location>
        <begin position="1"/>
        <end position="29"/>
    </location>
</feature>
<keyword evidence="3" id="KW-1185">Reference proteome</keyword>
<sequence length="744" mass="84993">MPLLSPTSKMFETALSLALLCLSFGISKGQNPSMTVLTNTSSSSCSEQYLVAGKDHLTFEVELTGNGSIYTYDESYWPQFILQTWGKGAVKICQPFDLPGKGFCKKSQQLLTLGTIVCSCEMVRSQVYRVKVVYKMTDVSESSGIMLLLWPSKRKGLNSVGKYFHFPHVRPSKPHVEVVRSVASFACSDQYLVVGVDTVTFELELYGNISSYFKDDFYWPQFTFQTNGNEYFLCEHLTHPRKEFCVKENQWQRGCSCEVVGPQVYRVQIVYEVHHVQDSKGIIQFKWPSVDKSVHKAFHLPEVRAEKPSVEIVKSVSSSLCSDKYLVTFVDTITFELELSGNNSLYTYEKHSWPRFRLQELKNGTSKIKSSRTICEPFSLPENGFCKVKQQLNFRQTGCYCETVGPQVYRVKAIYNVRDVSESRGRIELYWPSTVGTVGKVLDIPDVMTSLPSVKVLKRKLSFLCSKQYLVVGMDSVTFELEVSGNYSMYTYEEWELPEIRMQKWRNGSAKLGDNMIVCMPFTSRENGFCVKGDFCSCEEVSPQVYHVKIVYKLRRVDESRGRLSLSWDLRISKIREYIYLPEVKALSTETCPPKPVLEIVRAESFFLCDHEVVTEGAVVLEVDVSGNNSDYSLNKYVWPMFYRETVGYTNQFLGVTDYKPICAPFTTPESGFCVNRRSCSCEEIRPQVYRVNVTYLVENAAEPLGRLSLIWPSINDYIEVHGDVPDIKNYCLNSNRPAFPQEI</sequence>
<reference evidence="2 3" key="1">
    <citation type="journal article" date="2021" name="Elife">
        <title>Chloroplast acquisition without the gene transfer in kleptoplastic sea slugs, Plakobranchus ocellatus.</title>
        <authorList>
            <person name="Maeda T."/>
            <person name="Takahashi S."/>
            <person name="Yoshida T."/>
            <person name="Shimamura S."/>
            <person name="Takaki Y."/>
            <person name="Nagai Y."/>
            <person name="Toyoda A."/>
            <person name="Suzuki Y."/>
            <person name="Arimoto A."/>
            <person name="Ishii H."/>
            <person name="Satoh N."/>
            <person name="Nishiyama T."/>
            <person name="Hasebe M."/>
            <person name="Maruyama T."/>
            <person name="Minagawa J."/>
            <person name="Obokata J."/>
            <person name="Shigenobu S."/>
        </authorList>
    </citation>
    <scope>NUCLEOTIDE SEQUENCE [LARGE SCALE GENOMIC DNA]</scope>
</reference>
<proteinExistence type="predicted"/>
<evidence type="ECO:0000256" key="1">
    <source>
        <dbReference type="SAM" id="SignalP"/>
    </source>
</evidence>
<dbReference type="EMBL" id="BLXT01007506">
    <property type="protein sequence ID" value="GFO39691.1"/>
    <property type="molecule type" value="Genomic_DNA"/>
</dbReference>
<feature type="chain" id="PRO_5043416531" evidence="1">
    <location>
        <begin position="30"/>
        <end position="744"/>
    </location>
</feature>
<protein>
    <submittedName>
        <fullName evidence="2">Uncharacterized protein</fullName>
    </submittedName>
</protein>
<organism evidence="2 3">
    <name type="scientific">Plakobranchus ocellatus</name>
    <dbReference type="NCBI Taxonomy" id="259542"/>
    <lineage>
        <taxon>Eukaryota</taxon>
        <taxon>Metazoa</taxon>
        <taxon>Spiralia</taxon>
        <taxon>Lophotrochozoa</taxon>
        <taxon>Mollusca</taxon>
        <taxon>Gastropoda</taxon>
        <taxon>Heterobranchia</taxon>
        <taxon>Euthyneura</taxon>
        <taxon>Panpulmonata</taxon>
        <taxon>Sacoglossa</taxon>
        <taxon>Placobranchoidea</taxon>
        <taxon>Plakobranchidae</taxon>
        <taxon>Plakobranchus</taxon>
    </lineage>
</organism>
<keyword evidence="1" id="KW-0732">Signal</keyword>